<dbReference type="SUPFAM" id="SSF56784">
    <property type="entry name" value="HAD-like"/>
    <property type="match status" value="1"/>
</dbReference>
<sequence>MVNMHYDDYIWDLGGTLLDNYELSTQAFIKALEHFGLSASHDEVYHYLKQSTAAAIAHFAPKENNFLQVYKADEAKRLEHPILFSGAKEVLAKIVASGGRNFLVSHRDKQVLSLLEKTGISGYFTEVVTSESGFARKPDPESMLYLKEKYHITNGIVIGDRKIDCQAGEAAGFATLLVDGKKSLMEIVK</sequence>
<proteinExistence type="predicted"/>
<keyword evidence="2" id="KW-1185">Reference proteome</keyword>
<dbReference type="Gene3D" id="1.10.150.240">
    <property type="entry name" value="Putative phosphatase, domain 2"/>
    <property type="match status" value="1"/>
</dbReference>
<dbReference type="InterPro" id="IPR023214">
    <property type="entry name" value="HAD_sf"/>
</dbReference>
<evidence type="ECO:0000313" key="1">
    <source>
        <dbReference type="EMBL" id="SUN62674.1"/>
    </source>
</evidence>
<dbReference type="GO" id="GO:0005829">
    <property type="term" value="C:cytosol"/>
    <property type="evidence" value="ECO:0007669"/>
    <property type="project" value="TreeGrafter"/>
</dbReference>
<accession>A0A380KDH7</accession>
<evidence type="ECO:0000313" key="2">
    <source>
        <dbReference type="Proteomes" id="UP000254924"/>
    </source>
</evidence>
<dbReference type="SFLD" id="SFLDG01129">
    <property type="entry name" value="C1.5:_HAD__Beta-PGM__Phosphata"/>
    <property type="match status" value="1"/>
</dbReference>
<dbReference type="Pfam" id="PF13419">
    <property type="entry name" value="HAD_2"/>
    <property type="match status" value="1"/>
</dbReference>
<dbReference type="InterPro" id="IPR036412">
    <property type="entry name" value="HAD-like_sf"/>
</dbReference>
<dbReference type="SFLD" id="SFLDS00003">
    <property type="entry name" value="Haloacid_Dehalogenase"/>
    <property type="match status" value="1"/>
</dbReference>
<dbReference type="AlphaFoldDB" id="A0A380KDH7"/>
<dbReference type="Gene3D" id="3.40.50.1000">
    <property type="entry name" value="HAD superfamily/HAD-like"/>
    <property type="match status" value="1"/>
</dbReference>
<dbReference type="Proteomes" id="UP000254924">
    <property type="component" value="Unassembled WGS sequence"/>
</dbReference>
<organism evidence="1 2">
    <name type="scientific">Streptococcus hyointestinalis</name>
    <dbReference type="NCBI Taxonomy" id="1337"/>
    <lineage>
        <taxon>Bacteria</taxon>
        <taxon>Bacillati</taxon>
        <taxon>Bacillota</taxon>
        <taxon>Bacilli</taxon>
        <taxon>Lactobacillales</taxon>
        <taxon>Streptococcaceae</taxon>
        <taxon>Streptococcus</taxon>
    </lineage>
</organism>
<dbReference type="EC" id="3.6.1.1" evidence="1"/>
<dbReference type="GO" id="GO:0004427">
    <property type="term" value="F:inorganic diphosphate phosphatase activity"/>
    <property type="evidence" value="ECO:0007669"/>
    <property type="project" value="UniProtKB-EC"/>
</dbReference>
<dbReference type="InterPro" id="IPR006439">
    <property type="entry name" value="HAD-SF_hydro_IA"/>
</dbReference>
<dbReference type="EMBL" id="UHFN01000007">
    <property type="protein sequence ID" value="SUN62674.1"/>
    <property type="molecule type" value="Genomic_DNA"/>
</dbReference>
<dbReference type="InterPro" id="IPR023198">
    <property type="entry name" value="PGP-like_dom2"/>
</dbReference>
<dbReference type="GO" id="GO:0008967">
    <property type="term" value="F:phosphoglycolate phosphatase activity"/>
    <property type="evidence" value="ECO:0007669"/>
    <property type="project" value="TreeGrafter"/>
</dbReference>
<dbReference type="PANTHER" id="PTHR43434">
    <property type="entry name" value="PHOSPHOGLYCOLATE PHOSPHATASE"/>
    <property type="match status" value="1"/>
</dbReference>
<dbReference type="InterPro" id="IPR041492">
    <property type="entry name" value="HAD_2"/>
</dbReference>
<gene>
    <name evidence="1" type="primary">ppaX</name>
    <name evidence="1" type="ORF">NCTC12224_02015</name>
</gene>
<keyword evidence="1" id="KW-0378">Hydrolase</keyword>
<dbReference type="InterPro" id="IPR050155">
    <property type="entry name" value="HAD-like_hydrolase_sf"/>
</dbReference>
<protein>
    <submittedName>
        <fullName evidence="1">Haloacid dehalogenase-like hydrolase</fullName>
        <ecNumber evidence="1">3.6.1.1</ecNumber>
    </submittedName>
</protein>
<name>A0A380KDH7_9STRE</name>
<dbReference type="GO" id="GO:0006281">
    <property type="term" value="P:DNA repair"/>
    <property type="evidence" value="ECO:0007669"/>
    <property type="project" value="TreeGrafter"/>
</dbReference>
<dbReference type="PANTHER" id="PTHR43434:SF25">
    <property type="entry name" value="PHOSPHOGLYCOLATE PHOSPHATASE"/>
    <property type="match status" value="1"/>
</dbReference>
<reference evidence="1 2" key="1">
    <citation type="submission" date="2018-06" db="EMBL/GenBank/DDBJ databases">
        <authorList>
            <consortium name="Pathogen Informatics"/>
            <person name="Doyle S."/>
        </authorList>
    </citation>
    <scope>NUCLEOTIDE SEQUENCE [LARGE SCALE GENOMIC DNA]</scope>
    <source>
        <strain evidence="1 2">NCTC12224</strain>
    </source>
</reference>
<dbReference type="NCBIfam" id="TIGR01549">
    <property type="entry name" value="HAD-SF-IA-v1"/>
    <property type="match status" value="1"/>
</dbReference>